<evidence type="ECO:0000256" key="3">
    <source>
        <dbReference type="ARBA" id="ARBA00022475"/>
    </source>
</evidence>
<keyword evidence="6 7" id="KW-0472">Membrane</keyword>
<dbReference type="PANTHER" id="PTHR33884:SF3">
    <property type="entry name" value="UPF0410 PROTEIN YMGE"/>
    <property type="match status" value="1"/>
</dbReference>
<keyword evidence="3" id="KW-1003">Cell membrane</keyword>
<feature type="transmembrane region" description="Helical" evidence="7">
    <location>
        <begin position="67"/>
        <end position="86"/>
    </location>
</feature>
<organism evidence="8 9">
    <name type="scientific">Mycolicibacterium smegmatis (strain MKD8)</name>
    <name type="common">Mycobacterium smegmatis</name>
    <dbReference type="NCBI Taxonomy" id="1214915"/>
    <lineage>
        <taxon>Bacteria</taxon>
        <taxon>Bacillati</taxon>
        <taxon>Actinomycetota</taxon>
        <taxon>Actinomycetes</taxon>
        <taxon>Mycobacteriales</taxon>
        <taxon>Mycobacteriaceae</taxon>
        <taxon>Mycolicibacterium</taxon>
    </lineage>
</organism>
<dbReference type="RefSeq" id="WP_003894403.1">
    <property type="nucleotide sequence ID" value="NZ_CP027541.1"/>
</dbReference>
<protein>
    <submittedName>
        <fullName evidence="8">Transglycosylase associated protein</fullName>
    </submittedName>
</protein>
<evidence type="ECO:0000256" key="5">
    <source>
        <dbReference type="ARBA" id="ARBA00022989"/>
    </source>
</evidence>
<keyword evidence="5 7" id="KW-1133">Transmembrane helix</keyword>
<evidence type="ECO:0000256" key="2">
    <source>
        <dbReference type="ARBA" id="ARBA00011006"/>
    </source>
</evidence>
<dbReference type="PANTHER" id="PTHR33884">
    <property type="entry name" value="UPF0410 PROTEIN YMGE"/>
    <property type="match status" value="1"/>
</dbReference>
<sequence>MTITGIISAILIGIVVGVIGRLIVPGKQPIGFLVTILVGIVAAFIGTALARAMGIPTATSGIDWLELLVQVVVAAIGVALVAAVMGRRTGVLGRRRSGLMR</sequence>
<dbReference type="Proteomes" id="UP000011200">
    <property type="component" value="Chromosome"/>
</dbReference>
<feature type="transmembrane region" description="Helical" evidence="7">
    <location>
        <begin position="31"/>
        <end position="55"/>
    </location>
</feature>
<accession>A0A2U9PQE7</accession>
<keyword evidence="4 7" id="KW-0812">Transmembrane</keyword>
<gene>
    <name evidence="8" type="ORF">D806_029890</name>
</gene>
<dbReference type="EMBL" id="CP027541">
    <property type="protein sequence ID" value="AWT53963.1"/>
    <property type="molecule type" value="Genomic_DNA"/>
</dbReference>
<name>A0A2U9PQE7_MYCSE</name>
<reference evidence="8 9" key="1">
    <citation type="journal article" date="2013" name="Genome Announc.">
        <title>Draft genome sequence of MKD8, a conjugal recipient Mycobacterium smegmatis strain.</title>
        <authorList>
            <person name="Gray T.A."/>
            <person name="Palumbo M.J."/>
            <person name="Derbyshire K.M."/>
        </authorList>
    </citation>
    <scope>NUCLEOTIDE SEQUENCE [LARGE SCALE GENOMIC DNA]</scope>
    <source>
        <strain evidence="8 9">MKD8</strain>
    </source>
</reference>
<evidence type="ECO:0000256" key="4">
    <source>
        <dbReference type="ARBA" id="ARBA00022692"/>
    </source>
</evidence>
<dbReference type="GO" id="GO:0005886">
    <property type="term" value="C:plasma membrane"/>
    <property type="evidence" value="ECO:0007669"/>
    <property type="project" value="UniProtKB-SubCell"/>
</dbReference>
<evidence type="ECO:0000256" key="1">
    <source>
        <dbReference type="ARBA" id="ARBA00004651"/>
    </source>
</evidence>
<evidence type="ECO:0000313" key="9">
    <source>
        <dbReference type="Proteomes" id="UP000011200"/>
    </source>
</evidence>
<proteinExistence type="inferred from homology"/>
<reference evidence="9" key="2">
    <citation type="submission" date="2018-03" db="EMBL/GenBank/DDBJ databases">
        <authorList>
            <person name="Derbyshire K."/>
            <person name="Gray T.A."/>
            <person name="Champion M."/>
        </authorList>
    </citation>
    <scope>NUCLEOTIDE SEQUENCE [LARGE SCALE GENOMIC DNA]</scope>
    <source>
        <strain evidence="9">MKD8</strain>
    </source>
</reference>
<dbReference type="GeneID" id="93457801"/>
<evidence type="ECO:0000313" key="8">
    <source>
        <dbReference type="EMBL" id="AWT53963.1"/>
    </source>
</evidence>
<comment type="similarity">
    <text evidence="2">Belongs to the UPF0410 family.</text>
</comment>
<feature type="transmembrane region" description="Helical" evidence="7">
    <location>
        <begin position="6"/>
        <end position="24"/>
    </location>
</feature>
<dbReference type="InterPro" id="IPR007341">
    <property type="entry name" value="Transgly_assoc"/>
</dbReference>
<comment type="subcellular location">
    <subcellularLocation>
        <location evidence="1">Cell membrane</location>
        <topology evidence="1">Multi-pass membrane protein</topology>
    </subcellularLocation>
</comment>
<evidence type="ECO:0000256" key="6">
    <source>
        <dbReference type="ARBA" id="ARBA00023136"/>
    </source>
</evidence>
<evidence type="ECO:0000256" key="7">
    <source>
        <dbReference type="SAM" id="Phobius"/>
    </source>
</evidence>
<dbReference type="AlphaFoldDB" id="A0A2U9PQE7"/>